<feature type="transmembrane region" description="Helical" evidence="1">
    <location>
        <begin position="20"/>
        <end position="38"/>
    </location>
</feature>
<accession>A0A9P7VC85</accession>
<sequence>MSETEAKAEAIADVSVLTPILYLGFLVTTFIVFTFQYRKRRLAKIVQRKPLLKENYAAEIYQQLKSLSTPDKPHDRVLKAALIRRASDAVLRSIKLRELEPGLNKLYQEGLIGEDIHKQFEIESKVLELELKEILQECDIYKKGWAPTFFPVSQEVCMNEALRRRLKIMNEREEAFAELWQIESTAASELKKLTGTEVDSKNKKKPKKKN</sequence>
<comment type="caution">
    <text evidence="2">The sequence shown here is derived from an EMBL/GenBank/DDBJ whole genome shotgun (WGS) entry which is preliminary data.</text>
</comment>
<evidence type="ECO:0000256" key="1">
    <source>
        <dbReference type="SAM" id="Phobius"/>
    </source>
</evidence>
<reference evidence="2" key="1">
    <citation type="submission" date="2021-03" db="EMBL/GenBank/DDBJ databases">
        <authorList>
            <person name="Palmer J.M."/>
        </authorList>
    </citation>
    <scope>NUCLEOTIDE SEQUENCE</scope>
    <source>
        <strain evidence="2">ARV_011</strain>
    </source>
</reference>
<keyword evidence="3" id="KW-1185">Reference proteome</keyword>
<dbReference type="OrthoDB" id="73168at2759"/>
<evidence type="ECO:0000313" key="3">
    <source>
        <dbReference type="Proteomes" id="UP000790833"/>
    </source>
</evidence>
<dbReference type="GO" id="GO:0031207">
    <property type="term" value="C:Sec62/Sec63 complex"/>
    <property type="evidence" value="ECO:0007669"/>
    <property type="project" value="InterPro"/>
</dbReference>
<dbReference type="AlphaFoldDB" id="A0A9P7VC85"/>
<dbReference type="EMBL" id="JAHMUF010000004">
    <property type="protein sequence ID" value="KAG7195202.1"/>
    <property type="molecule type" value="Genomic_DNA"/>
</dbReference>
<gene>
    <name evidence="2" type="primary">SEC66</name>
    <name evidence="2" type="ORF">KQ657_003728</name>
</gene>
<dbReference type="Pfam" id="PF09802">
    <property type="entry name" value="Sec66"/>
    <property type="match status" value="1"/>
</dbReference>
<keyword evidence="1" id="KW-0472">Membrane</keyword>
<dbReference type="GO" id="GO:0031204">
    <property type="term" value="P:post-translational protein targeting to membrane, translocation"/>
    <property type="evidence" value="ECO:0007669"/>
    <property type="project" value="InterPro"/>
</dbReference>
<name>A0A9P7VC85_9ASCO</name>
<dbReference type="PANTHER" id="PTHR28229">
    <property type="entry name" value="TRANSLOCATION PROTEIN SEC66"/>
    <property type="match status" value="1"/>
</dbReference>
<keyword evidence="1" id="KW-0812">Transmembrane</keyword>
<proteinExistence type="predicted"/>
<dbReference type="GeneID" id="66117102"/>
<dbReference type="PANTHER" id="PTHR28229:SF1">
    <property type="entry name" value="TRANSLOCATION PROTEIN SEC66"/>
    <property type="match status" value="1"/>
</dbReference>
<protein>
    <submittedName>
        <fullName evidence="2">Translocation protein S66</fullName>
    </submittedName>
</protein>
<dbReference type="InterPro" id="IPR018624">
    <property type="entry name" value="Sec66"/>
</dbReference>
<evidence type="ECO:0000313" key="2">
    <source>
        <dbReference type="EMBL" id="KAG7195202.1"/>
    </source>
</evidence>
<dbReference type="RefSeq" id="XP_043050749.1">
    <property type="nucleotide sequence ID" value="XM_043194425.1"/>
</dbReference>
<organism evidence="2 3">
    <name type="scientific">Scheffersomyces spartinae</name>
    <dbReference type="NCBI Taxonomy" id="45513"/>
    <lineage>
        <taxon>Eukaryota</taxon>
        <taxon>Fungi</taxon>
        <taxon>Dikarya</taxon>
        <taxon>Ascomycota</taxon>
        <taxon>Saccharomycotina</taxon>
        <taxon>Pichiomycetes</taxon>
        <taxon>Debaryomycetaceae</taxon>
        <taxon>Scheffersomyces</taxon>
    </lineage>
</organism>
<dbReference type="Proteomes" id="UP000790833">
    <property type="component" value="Unassembled WGS sequence"/>
</dbReference>
<keyword evidence="1" id="KW-1133">Transmembrane helix</keyword>